<dbReference type="EMBL" id="CAEY01000313">
    <property type="status" value="NOT_ANNOTATED_CDS"/>
    <property type="molecule type" value="Genomic_DNA"/>
</dbReference>
<feature type="transmembrane region" description="Helical" evidence="1">
    <location>
        <begin position="336"/>
        <end position="358"/>
    </location>
</feature>
<dbReference type="AlphaFoldDB" id="A0A158P595"/>
<feature type="transmembrane region" description="Helical" evidence="1">
    <location>
        <begin position="301"/>
        <end position="324"/>
    </location>
</feature>
<dbReference type="EnsemblMetazoa" id="tetur17g04110.1">
    <property type="protein sequence ID" value="tetur17g04110.1"/>
    <property type="gene ID" value="tetur17g04110"/>
</dbReference>
<evidence type="ECO:0000256" key="1">
    <source>
        <dbReference type="SAM" id="Phobius"/>
    </source>
</evidence>
<keyword evidence="1" id="KW-0472">Membrane</keyword>
<protein>
    <recommendedName>
        <fullName evidence="4">Gustatory receptor</fullName>
    </recommendedName>
</protein>
<feature type="transmembrane region" description="Helical" evidence="1">
    <location>
        <begin position="114"/>
        <end position="135"/>
    </location>
</feature>
<proteinExistence type="predicted"/>
<reference evidence="2" key="2">
    <citation type="submission" date="2016-04" db="UniProtKB">
        <authorList>
            <consortium name="EnsemblMetazoa"/>
        </authorList>
    </citation>
    <scope>IDENTIFICATION</scope>
</reference>
<reference evidence="3" key="1">
    <citation type="submission" date="2011-08" db="EMBL/GenBank/DDBJ databases">
        <authorList>
            <person name="Rombauts S."/>
        </authorList>
    </citation>
    <scope>NUCLEOTIDE SEQUENCE</scope>
    <source>
        <strain evidence="3">London</strain>
    </source>
</reference>
<evidence type="ECO:0000313" key="2">
    <source>
        <dbReference type="EnsemblMetazoa" id="tetur17g04110.1"/>
    </source>
</evidence>
<name>A0A158P595_TETUR</name>
<feature type="transmembrane region" description="Helical" evidence="1">
    <location>
        <begin position="76"/>
        <end position="94"/>
    </location>
</feature>
<feature type="transmembrane region" description="Helical" evidence="1">
    <location>
        <begin position="174"/>
        <end position="199"/>
    </location>
</feature>
<evidence type="ECO:0000313" key="3">
    <source>
        <dbReference type="Proteomes" id="UP000015104"/>
    </source>
</evidence>
<feature type="transmembrane region" description="Helical" evidence="1">
    <location>
        <begin position="219"/>
        <end position="245"/>
    </location>
</feature>
<evidence type="ECO:0008006" key="4">
    <source>
        <dbReference type="Google" id="ProtNLM"/>
    </source>
</evidence>
<feature type="transmembrane region" description="Helical" evidence="1">
    <location>
        <begin position="410"/>
        <end position="433"/>
    </location>
</feature>
<sequence length="434" mass="49889">MFAKVKSLLSKQKSFFRKIYSFEIPDSKEFDGTVCNKIRQTERLTILFQIVRNGLRQSDSVEVNAFGFRRFNWMDWLISILCLINAIRCGILTQNTNDAVAVYLGNIFFRDNKGYVLLLWCLVATIGLGFFREWLMTLEAKGKFKVLSVLNVCRNGFIPVDLQMNELNTKRFRFTVYLVTLFVYITMLATPLFCIFLYLSLLLSNPWADRIDGLTLFSLLWLPVFILSLSTLLNTVMGFGWYIMCSLYFHLYRLRDLIDCADFLLNNSKHGLFVEKDIQLFCSQIIHHLNDFEFASHRLRYVLLGYFSVIALTGNFDIFIGLILRVHNVSFCNLLATAGFIILLSVGIFGLVFGSFIAQLNTLTIRLHQLSCRKTLSTHSASKVLEIMDRAAGPYNGLKIGDFVTLEKQFFILFTLENISLLMLFTCNIGPLLN</sequence>
<keyword evidence="1" id="KW-1133">Transmembrane helix</keyword>
<keyword evidence="3" id="KW-1185">Reference proteome</keyword>
<dbReference type="Proteomes" id="UP000015104">
    <property type="component" value="Unassembled WGS sequence"/>
</dbReference>
<accession>A0A158P595</accession>
<keyword evidence="1" id="KW-0812">Transmembrane</keyword>
<organism evidence="2 3">
    <name type="scientific">Tetranychus urticae</name>
    <name type="common">Two-spotted spider mite</name>
    <dbReference type="NCBI Taxonomy" id="32264"/>
    <lineage>
        <taxon>Eukaryota</taxon>
        <taxon>Metazoa</taxon>
        <taxon>Ecdysozoa</taxon>
        <taxon>Arthropoda</taxon>
        <taxon>Chelicerata</taxon>
        <taxon>Arachnida</taxon>
        <taxon>Acari</taxon>
        <taxon>Acariformes</taxon>
        <taxon>Trombidiformes</taxon>
        <taxon>Prostigmata</taxon>
        <taxon>Eleutherengona</taxon>
        <taxon>Raphignathae</taxon>
        <taxon>Tetranychoidea</taxon>
        <taxon>Tetranychidae</taxon>
        <taxon>Tetranychus</taxon>
    </lineage>
</organism>